<keyword evidence="1" id="KW-0472">Membrane</keyword>
<name>A0AAV5JR38_9ROSI</name>
<reference evidence="2 3" key="1">
    <citation type="journal article" date="2021" name="Commun. Biol.">
        <title>The genome of Shorea leprosula (Dipterocarpaceae) highlights the ecological relevance of drought in aseasonal tropical rainforests.</title>
        <authorList>
            <person name="Ng K.K.S."/>
            <person name="Kobayashi M.J."/>
            <person name="Fawcett J.A."/>
            <person name="Hatakeyama M."/>
            <person name="Paape T."/>
            <person name="Ng C.H."/>
            <person name="Ang C.C."/>
            <person name="Tnah L.H."/>
            <person name="Lee C.T."/>
            <person name="Nishiyama T."/>
            <person name="Sese J."/>
            <person name="O'Brien M.J."/>
            <person name="Copetti D."/>
            <person name="Mohd Noor M.I."/>
            <person name="Ong R.C."/>
            <person name="Putra M."/>
            <person name="Sireger I.Z."/>
            <person name="Indrioko S."/>
            <person name="Kosugi Y."/>
            <person name="Izuno A."/>
            <person name="Isagi Y."/>
            <person name="Lee S.L."/>
            <person name="Shimizu K.K."/>
        </authorList>
    </citation>
    <scope>NUCLEOTIDE SEQUENCE [LARGE SCALE GENOMIC DNA]</scope>
    <source>
        <strain evidence="2">214</strain>
    </source>
</reference>
<evidence type="ECO:0000256" key="1">
    <source>
        <dbReference type="SAM" id="Phobius"/>
    </source>
</evidence>
<evidence type="ECO:0000313" key="3">
    <source>
        <dbReference type="Proteomes" id="UP001054252"/>
    </source>
</evidence>
<comment type="caution">
    <text evidence="2">The sequence shown here is derived from an EMBL/GenBank/DDBJ whole genome shotgun (WGS) entry which is preliminary data.</text>
</comment>
<proteinExistence type="predicted"/>
<accession>A0AAV5JR38</accession>
<organism evidence="2 3">
    <name type="scientific">Rubroshorea leprosula</name>
    <dbReference type="NCBI Taxonomy" id="152421"/>
    <lineage>
        <taxon>Eukaryota</taxon>
        <taxon>Viridiplantae</taxon>
        <taxon>Streptophyta</taxon>
        <taxon>Embryophyta</taxon>
        <taxon>Tracheophyta</taxon>
        <taxon>Spermatophyta</taxon>
        <taxon>Magnoliopsida</taxon>
        <taxon>eudicotyledons</taxon>
        <taxon>Gunneridae</taxon>
        <taxon>Pentapetalae</taxon>
        <taxon>rosids</taxon>
        <taxon>malvids</taxon>
        <taxon>Malvales</taxon>
        <taxon>Dipterocarpaceae</taxon>
        <taxon>Rubroshorea</taxon>
    </lineage>
</organism>
<dbReference type="EMBL" id="BPVZ01000042">
    <property type="protein sequence ID" value="GKV15171.1"/>
    <property type="molecule type" value="Genomic_DNA"/>
</dbReference>
<dbReference type="Proteomes" id="UP001054252">
    <property type="component" value="Unassembled WGS sequence"/>
</dbReference>
<keyword evidence="3" id="KW-1185">Reference proteome</keyword>
<protein>
    <submittedName>
        <fullName evidence="2">Uncharacterized protein</fullName>
    </submittedName>
</protein>
<sequence>MFPFFPALNCAEAVNFILLIGYLMVGLEQSYINCMTRLLCCLTRSFFVW</sequence>
<evidence type="ECO:0000313" key="2">
    <source>
        <dbReference type="EMBL" id="GKV15171.1"/>
    </source>
</evidence>
<feature type="transmembrane region" description="Helical" evidence="1">
    <location>
        <begin position="6"/>
        <end position="27"/>
    </location>
</feature>
<keyword evidence="1" id="KW-1133">Transmembrane helix</keyword>
<gene>
    <name evidence="2" type="ORF">SLEP1_g25973</name>
</gene>
<keyword evidence="1" id="KW-0812">Transmembrane</keyword>
<dbReference type="AlphaFoldDB" id="A0AAV5JR38"/>